<dbReference type="Pfam" id="PF01028">
    <property type="entry name" value="Topoisom_I"/>
    <property type="match status" value="1"/>
</dbReference>
<dbReference type="EMBL" id="JARHUD010000003">
    <property type="protein sequence ID" value="MDF2095359.1"/>
    <property type="molecule type" value="Genomic_DNA"/>
</dbReference>
<evidence type="ECO:0000259" key="2">
    <source>
        <dbReference type="Pfam" id="PF21338"/>
    </source>
</evidence>
<dbReference type="InterPro" id="IPR035447">
    <property type="entry name" value="DNA_topo_I_N_sf"/>
</dbReference>
<dbReference type="InterPro" id="IPR013500">
    <property type="entry name" value="TopoI_cat_euk"/>
</dbReference>
<accession>A0ABT5YKA4</accession>
<dbReference type="SUPFAM" id="SSF56349">
    <property type="entry name" value="DNA breaking-rejoining enzymes"/>
    <property type="match status" value="1"/>
</dbReference>
<dbReference type="Proteomes" id="UP001215503">
    <property type="component" value="Unassembled WGS sequence"/>
</dbReference>
<dbReference type="Pfam" id="PF21338">
    <property type="entry name" value="Top1B_N_bact"/>
    <property type="match status" value="1"/>
</dbReference>
<reference evidence="3 4" key="1">
    <citation type="submission" date="2023-03" db="EMBL/GenBank/DDBJ databases">
        <title>Fodinicurvata sp. CAU 1616 isolated from sea sendiment.</title>
        <authorList>
            <person name="Kim W."/>
        </authorList>
    </citation>
    <scope>NUCLEOTIDE SEQUENCE [LARGE SCALE GENOMIC DNA]</scope>
    <source>
        <strain evidence="3 4">CAU 1616</strain>
    </source>
</reference>
<dbReference type="PROSITE" id="PS52038">
    <property type="entry name" value="TOPO_IB_2"/>
    <property type="match status" value="1"/>
</dbReference>
<name>A0ABT5YKA4_9PROT</name>
<evidence type="ECO:0000313" key="3">
    <source>
        <dbReference type="EMBL" id="MDF2095359.1"/>
    </source>
</evidence>
<keyword evidence="4" id="KW-1185">Reference proteome</keyword>
<dbReference type="InterPro" id="IPR049331">
    <property type="entry name" value="Top1B_N_bact"/>
</dbReference>
<dbReference type="SUPFAM" id="SSF55869">
    <property type="entry name" value="DNA topoisomerase I domain"/>
    <property type="match status" value="1"/>
</dbReference>
<dbReference type="InterPro" id="IPR011010">
    <property type="entry name" value="DNA_brk_join_enz"/>
</dbReference>
<dbReference type="Gene3D" id="3.90.15.10">
    <property type="entry name" value="Topoisomerase I, Chain A, domain 3"/>
    <property type="match status" value="1"/>
</dbReference>
<protein>
    <submittedName>
        <fullName evidence="3">DNA topoisomerase IB</fullName>
    </submittedName>
</protein>
<organism evidence="3 4">
    <name type="scientific">Aquibaculum arenosum</name>
    <dbReference type="NCBI Taxonomy" id="3032591"/>
    <lineage>
        <taxon>Bacteria</taxon>
        <taxon>Pseudomonadati</taxon>
        <taxon>Pseudomonadota</taxon>
        <taxon>Alphaproteobacteria</taxon>
        <taxon>Rhodospirillales</taxon>
        <taxon>Rhodovibrionaceae</taxon>
        <taxon>Aquibaculum</taxon>
    </lineage>
</organism>
<dbReference type="Gene3D" id="3.30.66.10">
    <property type="entry name" value="DNA topoisomerase I domain"/>
    <property type="match status" value="1"/>
</dbReference>
<proteinExistence type="predicted"/>
<dbReference type="Gene3D" id="1.10.132.120">
    <property type="match status" value="1"/>
</dbReference>
<evidence type="ECO:0000259" key="1">
    <source>
        <dbReference type="Pfam" id="PF01028"/>
    </source>
</evidence>
<feature type="domain" description="DNA topoisomerase I catalytic core eukaryotic-type" evidence="1">
    <location>
        <begin position="96"/>
        <end position="297"/>
    </location>
</feature>
<comment type="caution">
    <text evidence="3">The sequence shown here is derived from an EMBL/GenBank/DDBJ whole genome shotgun (WGS) entry which is preliminary data.</text>
</comment>
<dbReference type="InterPro" id="IPR014711">
    <property type="entry name" value="TopoI_cat_a-hlx-sub_euk"/>
</dbReference>
<sequence>MSSHQRRRALRATGLRLAKVDGLTIRRQRCGRGFIYRDEAGQRIDDAETLQRIRSLAIPPAYEEVCISPDARSHLQAVGRDAAGRLQYRYHPGWEEVREAEKVERLAQFCASLPRLRRRVRRDLRKEGLTRERVLAAIVLIIDRTHIRIGCEDYVHSGRTRGASTLLKRNVHCDGKHLSLTFRGKGGREVRCELAHPSLTALARELHTLPGSRFFQYRGAQGKRHKVTAGEVNAYLREAAGAPVSAKDFRSLTATAAAGQRLARLQPEARERARNRQIASVMHEVAEMLSNTPAVVRRSYVHRCVVQAFTGGTLAGRFANCQPADSLSRAETLVAQLVSKG</sequence>
<gene>
    <name evidence="3" type="ORF">P2G67_05165</name>
</gene>
<dbReference type="RefSeq" id="WP_275820720.1">
    <property type="nucleotide sequence ID" value="NZ_JARHUD010000003.1"/>
</dbReference>
<feature type="domain" description="DNA topoisomerase IB N-terminal" evidence="2">
    <location>
        <begin position="33"/>
        <end position="81"/>
    </location>
</feature>
<evidence type="ECO:0000313" key="4">
    <source>
        <dbReference type="Proteomes" id="UP001215503"/>
    </source>
</evidence>